<dbReference type="GO" id="GO:0005634">
    <property type="term" value="C:nucleus"/>
    <property type="evidence" value="ECO:0007669"/>
    <property type="project" value="UniProtKB-ARBA"/>
</dbReference>
<dbReference type="InterPro" id="IPR001878">
    <property type="entry name" value="Znf_CCHC"/>
</dbReference>
<keyword evidence="16" id="KW-0863">Zinc-finger</keyword>
<keyword evidence="1" id="KW-0815">Transposition</keyword>
<keyword evidence="9" id="KW-0694">RNA-binding</keyword>
<evidence type="ECO:0000256" key="17">
    <source>
        <dbReference type="SAM" id="MobiDB-lite"/>
    </source>
</evidence>
<evidence type="ECO:0000256" key="6">
    <source>
        <dbReference type="ARBA" id="ARBA00022759"/>
    </source>
</evidence>
<dbReference type="GO" id="GO:0008270">
    <property type="term" value="F:zinc ion binding"/>
    <property type="evidence" value="ECO:0007669"/>
    <property type="project" value="UniProtKB-KW"/>
</dbReference>
<dbReference type="GO" id="GO:0015074">
    <property type="term" value="P:DNA integration"/>
    <property type="evidence" value="ECO:0007669"/>
    <property type="project" value="UniProtKB-KW"/>
</dbReference>
<evidence type="ECO:0000256" key="2">
    <source>
        <dbReference type="ARBA" id="ARBA00022664"/>
    </source>
</evidence>
<evidence type="ECO:0000313" key="20">
    <source>
        <dbReference type="EMBL" id="MBW0508783.1"/>
    </source>
</evidence>
<keyword evidence="3" id="KW-0548">Nucleotidyltransferase</keyword>
<keyword evidence="8" id="KW-0460">Magnesium</keyword>
<keyword evidence="12" id="KW-0239">DNA-directed DNA polymerase</keyword>
<keyword evidence="7" id="KW-0378">Hydrolase</keyword>
<dbReference type="PANTHER" id="PTHR42648">
    <property type="entry name" value="TRANSPOSASE, PUTATIVE-RELATED"/>
    <property type="match status" value="1"/>
</dbReference>
<feature type="compositionally biased region" description="Pro residues" evidence="17">
    <location>
        <begin position="359"/>
        <end position="372"/>
    </location>
</feature>
<dbReference type="EMBL" id="AVOT02020538">
    <property type="protein sequence ID" value="MBW0508783.1"/>
    <property type="molecule type" value="Genomic_DNA"/>
</dbReference>
<reference evidence="20" key="1">
    <citation type="submission" date="2021-03" db="EMBL/GenBank/DDBJ databases">
        <title>Draft genome sequence of rust myrtle Austropuccinia psidii MF-1, a brazilian biotype.</title>
        <authorList>
            <person name="Quecine M.C."/>
            <person name="Pachon D.M.R."/>
            <person name="Bonatelli M.L."/>
            <person name="Correr F.H."/>
            <person name="Franceschini L.M."/>
            <person name="Leite T.F."/>
            <person name="Margarido G.R.A."/>
            <person name="Almeida C.A."/>
            <person name="Ferrarezi J.A."/>
            <person name="Labate C.A."/>
        </authorList>
    </citation>
    <scope>NUCLEOTIDE SEQUENCE</scope>
    <source>
        <strain evidence="20">MF-1</strain>
    </source>
</reference>
<evidence type="ECO:0000259" key="18">
    <source>
        <dbReference type="PROSITE" id="PS50158"/>
    </source>
</evidence>
<feature type="domain" description="CCHC-type" evidence="18">
    <location>
        <begin position="343"/>
        <end position="357"/>
    </location>
</feature>
<organism evidence="20 21">
    <name type="scientific">Austropuccinia psidii MF-1</name>
    <dbReference type="NCBI Taxonomy" id="1389203"/>
    <lineage>
        <taxon>Eukaryota</taxon>
        <taxon>Fungi</taxon>
        <taxon>Dikarya</taxon>
        <taxon>Basidiomycota</taxon>
        <taxon>Pucciniomycotina</taxon>
        <taxon>Pucciniomycetes</taxon>
        <taxon>Pucciniales</taxon>
        <taxon>Sphaerophragmiaceae</taxon>
        <taxon>Austropuccinia</taxon>
    </lineage>
</organism>
<evidence type="ECO:0000256" key="9">
    <source>
        <dbReference type="ARBA" id="ARBA00022884"/>
    </source>
</evidence>
<dbReference type="GO" id="GO:0006397">
    <property type="term" value="P:mRNA processing"/>
    <property type="evidence" value="ECO:0007669"/>
    <property type="project" value="UniProtKB-KW"/>
</dbReference>
<keyword evidence="13" id="KW-0233">DNA recombination</keyword>
<comment type="catalytic activity">
    <reaction evidence="15">
        <text>DNA(n) + a 2'-deoxyribonucleoside 5'-triphosphate = DNA(n+1) + diphosphate</text>
        <dbReference type="Rhea" id="RHEA:22508"/>
        <dbReference type="Rhea" id="RHEA-COMP:17339"/>
        <dbReference type="Rhea" id="RHEA-COMP:17340"/>
        <dbReference type="ChEBI" id="CHEBI:33019"/>
        <dbReference type="ChEBI" id="CHEBI:61560"/>
        <dbReference type="ChEBI" id="CHEBI:173112"/>
        <dbReference type="EC" id="2.7.7.7"/>
    </reaction>
</comment>
<dbReference type="GO" id="GO:0016787">
    <property type="term" value="F:hydrolase activity"/>
    <property type="evidence" value="ECO:0007669"/>
    <property type="project" value="UniProtKB-KW"/>
</dbReference>
<keyword evidence="4" id="KW-0540">Nuclease</keyword>
<evidence type="ECO:0000256" key="10">
    <source>
        <dbReference type="ARBA" id="ARBA00022908"/>
    </source>
</evidence>
<evidence type="ECO:0000256" key="11">
    <source>
        <dbReference type="ARBA" id="ARBA00022918"/>
    </source>
</evidence>
<evidence type="ECO:0000256" key="3">
    <source>
        <dbReference type="ARBA" id="ARBA00022695"/>
    </source>
</evidence>
<dbReference type="GO" id="GO:0003887">
    <property type="term" value="F:DNA-directed DNA polymerase activity"/>
    <property type="evidence" value="ECO:0007669"/>
    <property type="project" value="UniProtKB-KW"/>
</dbReference>
<keyword evidence="10" id="KW-0229">DNA integration</keyword>
<evidence type="ECO:0000256" key="14">
    <source>
        <dbReference type="ARBA" id="ARBA00048173"/>
    </source>
</evidence>
<keyword evidence="5" id="KW-0479">Metal-binding</keyword>
<dbReference type="Pfam" id="PF00665">
    <property type="entry name" value="rve"/>
    <property type="match status" value="1"/>
</dbReference>
<dbReference type="Gene3D" id="3.30.420.10">
    <property type="entry name" value="Ribonuclease H-like superfamily/Ribonuclease H"/>
    <property type="match status" value="1"/>
</dbReference>
<dbReference type="PROSITE" id="PS50158">
    <property type="entry name" value="ZF_CCHC"/>
    <property type="match status" value="1"/>
</dbReference>
<dbReference type="Gene3D" id="4.10.60.10">
    <property type="entry name" value="Zinc finger, CCHC-type"/>
    <property type="match status" value="1"/>
</dbReference>
<dbReference type="PROSITE" id="PS50994">
    <property type="entry name" value="INTEGRASE"/>
    <property type="match status" value="1"/>
</dbReference>
<keyword evidence="2" id="KW-0507">mRNA processing</keyword>
<dbReference type="OrthoDB" id="1099063at2759"/>
<dbReference type="InterPro" id="IPR036875">
    <property type="entry name" value="Znf_CCHC_sf"/>
</dbReference>
<dbReference type="InterPro" id="IPR036397">
    <property type="entry name" value="RNaseH_sf"/>
</dbReference>
<comment type="caution">
    <text evidence="20">The sequence shown here is derived from an EMBL/GenBank/DDBJ whole genome shotgun (WGS) entry which is preliminary data.</text>
</comment>
<dbReference type="SMART" id="SM00343">
    <property type="entry name" value="ZnF_C2HC"/>
    <property type="match status" value="1"/>
</dbReference>
<dbReference type="SUPFAM" id="SSF53098">
    <property type="entry name" value="Ribonuclease H-like"/>
    <property type="match status" value="1"/>
</dbReference>
<dbReference type="PANTHER" id="PTHR42648:SF11">
    <property type="entry name" value="TRANSPOSON TY4-P GAG-POL POLYPROTEIN"/>
    <property type="match status" value="1"/>
</dbReference>
<evidence type="ECO:0000256" key="16">
    <source>
        <dbReference type="PROSITE-ProRule" id="PRU00047"/>
    </source>
</evidence>
<evidence type="ECO:0000259" key="19">
    <source>
        <dbReference type="PROSITE" id="PS50994"/>
    </source>
</evidence>
<keyword evidence="11" id="KW-0695">RNA-directed DNA polymerase</keyword>
<keyword evidence="12" id="KW-0808">Transferase</keyword>
<evidence type="ECO:0000256" key="12">
    <source>
        <dbReference type="ARBA" id="ARBA00022932"/>
    </source>
</evidence>
<dbReference type="InterPro" id="IPR039537">
    <property type="entry name" value="Retrotran_Ty1/copia-like"/>
</dbReference>
<feature type="region of interest" description="Disordered" evidence="17">
    <location>
        <begin position="358"/>
        <end position="388"/>
    </location>
</feature>
<dbReference type="GO" id="GO:0003723">
    <property type="term" value="F:RNA binding"/>
    <property type="evidence" value="ECO:0007669"/>
    <property type="project" value="UniProtKB-KW"/>
</dbReference>
<comment type="catalytic activity">
    <reaction evidence="14">
        <text>DNA(n) + a 2'-deoxyribonucleoside 5'-triphosphate = DNA(n+1) + diphosphate</text>
        <dbReference type="Rhea" id="RHEA:22508"/>
        <dbReference type="Rhea" id="RHEA-COMP:17339"/>
        <dbReference type="Rhea" id="RHEA-COMP:17340"/>
        <dbReference type="ChEBI" id="CHEBI:33019"/>
        <dbReference type="ChEBI" id="CHEBI:61560"/>
        <dbReference type="ChEBI" id="CHEBI:173112"/>
        <dbReference type="EC" id="2.7.7.49"/>
    </reaction>
</comment>
<dbReference type="InterPro" id="IPR001584">
    <property type="entry name" value="Integrase_cat-core"/>
</dbReference>
<feature type="domain" description="Integrase catalytic" evidence="19">
    <location>
        <begin position="612"/>
        <end position="744"/>
    </location>
</feature>
<name>A0A9Q3DY44_9BASI</name>
<dbReference type="Proteomes" id="UP000765509">
    <property type="component" value="Unassembled WGS sequence"/>
</dbReference>
<dbReference type="GO" id="GO:0004519">
    <property type="term" value="F:endonuclease activity"/>
    <property type="evidence" value="ECO:0007669"/>
    <property type="project" value="UniProtKB-KW"/>
</dbReference>
<accession>A0A9Q3DY44</accession>
<sequence>MSVSTRSKKATDDDAEAKPLLNEEVCELLNSLKSEVQSLKTARKSDAAKMQSLRMALSSPPPPISSFSPAPRSTFSAYERFMQEPYRAADRFNRFNRLQSDGSNFTEWVACLNRVLCIAFNSEMLIDDSPSLLDNRSPAENRAISHFIDASIAADFALCIGIIPSRTSAKSFFDAVKARCCPGSRFQKLKVTRDLLNTLVENASGDPKPNTSIVLSLRQTFAMFKKLNVDADELKGLLAQAACHAPPTLDQGAFNQLVTAAILSKGDEKPSSTFVGQVIINASHRQDGQSQAPSPFVYGVSDLRPSTPFFPKPATPSTPHPIITQAEVRRLPDHLVDRFGASCFHCGRRGHWRANCPANPRPQSPSPAPFCPTRPATPDRRSQLNSGAHYQRERVSQVHFVEHGESDKVLIDSGASIHLSGALCFASLMRPVFPFRIFFADSNSSVLVTQMITLKLPVKNGTVVVQDVAYSNKIAGTILSVGRLCTSGVVPVFDNLALSLLVSGFPVTTTFSNNCWWLDVLSAGGTKGSAAVTPPNSLYTIEMNPISLPSSASLNSREWHVRLGHACDKMVISFLKQHVPSFDHKTWRPFYCGTCAVAKSTHRLAKARINIPKENPLDLLVSDVMGPFATDPQGFQYLATVRDHASTYSVVYPLKARSDAPEAILDAIRKLQVQLQSTPRALRTDNAQEFTSSSFTTALAKLGVSFCLSLPYSPQENGEAERLNRTLGDMARSMIVESQMPDHF</sequence>
<evidence type="ECO:0000256" key="8">
    <source>
        <dbReference type="ARBA" id="ARBA00022842"/>
    </source>
</evidence>
<keyword evidence="21" id="KW-1185">Reference proteome</keyword>
<dbReference type="GO" id="GO:0003964">
    <property type="term" value="F:RNA-directed DNA polymerase activity"/>
    <property type="evidence" value="ECO:0007669"/>
    <property type="project" value="UniProtKB-KW"/>
</dbReference>
<dbReference type="AlphaFoldDB" id="A0A9Q3DY44"/>
<evidence type="ECO:0000256" key="1">
    <source>
        <dbReference type="ARBA" id="ARBA00022578"/>
    </source>
</evidence>
<dbReference type="SUPFAM" id="SSF57756">
    <property type="entry name" value="Retrovirus zinc finger-like domains"/>
    <property type="match status" value="1"/>
</dbReference>
<evidence type="ECO:0000256" key="4">
    <source>
        <dbReference type="ARBA" id="ARBA00022722"/>
    </source>
</evidence>
<evidence type="ECO:0000256" key="7">
    <source>
        <dbReference type="ARBA" id="ARBA00022801"/>
    </source>
</evidence>
<evidence type="ECO:0000256" key="13">
    <source>
        <dbReference type="ARBA" id="ARBA00023172"/>
    </source>
</evidence>
<keyword evidence="6" id="KW-0255">Endonuclease</keyword>
<proteinExistence type="predicted"/>
<evidence type="ECO:0000256" key="15">
    <source>
        <dbReference type="ARBA" id="ARBA00049244"/>
    </source>
</evidence>
<gene>
    <name evidence="20" type="ORF">O181_048498</name>
</gene>
<keyword evidence="16" id="KW-0862">Zinc</keyword>
<dbReference type="GO" id="GO:0032196">
    <property type="term" value="P:transposition"/>
    <property type="evidence" value="ECO:0007669"/>
    <property type="project" value="UniProtKB-KW"/>
</dbReference>
<protein>
    <recommendedName>
        <fullName evidence="22">Integrase catalytic domain-containing protein</fullName>
    </recommendedName>
</protein>
<evidence type="ECO:0000313" key="21">
    <source>
        <dbReference type="Proteomes" id="UP000765509"/>
    </source>
</evidence>
<dbReference type="InterPro" id="IPR012337">
    <property type="entry name" value="RNaseH-like_sf"/>
</dbReference>
<dbReference type="GO" id="GO:0006310">
    <property type="term" value="P:DNA recombination"/>
    <property type="evidence" value="ECO:0007669"/>
    <property type="project" value="UniProtKB-KW"/>
</dbReference>
<evidence type="ECO:0000256" key="5">
    <source>
        <dbReference type="ARBA" id="ARBA00022723"/>
    </source>
</evidence>
<evidence type="ECO:0008006" key="22">
    <source>
        <dbReference type="Google" id="ProtNLM"/>
    </source>
</evidence>